<dbReference type="Pfam" id="PF01965">
    <property type="entry name" value="DJ-1_PfpI"/>
    <property type="match status" value="1"/>
</dbReference>
<keyword evidence="3" id="KW-1185">Reference proteome</keyword>
<dbReference type="InterPro" id="IPR052158">
    <property type="entry name" value="INH-QAR"/>
</dbReference>
<evidence type="ECO:0000313" key="3">
    <source>
        <dbReference type="Proteomes" id="UP000256328"/>
    </source>
</evidence>
<dbReference type="EMBL" id="PDLN01000010">
    <property type="protein sequence ID" value="RDW74126.1"/>
    <property type="molecule type" value="Genomic_DNA"/>
</dbReference>
<name>A0A3D8RJJ1_9HELO</name>
<dbReference type="AlphaFoldDB" id="A0A3D8RJJ1"/>
<dbReference type="InterPro" id="IPR002818">
    <property type="entry name" value="DJ-1/PfpI"/>
</dbReference>
<dbReference type="Proteomes" id="UP000256328">
    <property type="component" value="Unassembled WGS sequence"/>
</dbReference>
<feature type="domain" description="DJ-1/PfpI" evidence="1">
    <location>
        <begin position="11"/>
        <end position="179"/>
    </location>
</feature>
<evidence type="ECO:0000313" key="2">
    <source>
        <dbReference type="EMBL" id="RDW74126.1"/>
    </source>
</evidence>
<dbReference type="InterPro" id="IPR029062">
    <property type="entry name" value="Class_I_gatase-like"/>
</dbReference>
<evidence type="ECO:0000259" key="1">
    <source>
        <dbReference type="Pfam" id="PF01965"/>
    </source>
</evidence>
<dbReference type="Gene3D" id="3.40.50.880">
    <property type="match status" value="1"/>
</dbReference>
<proteinExistence type="predicted"/>
<dbReference type="PANTHER" id="PTHR43130:SF3">
    <property type="entry name" value="HTH-TYPE TRANSCRIPTIONAL REGULATOR RV1931C"/>
    <property type="match status" value="1"/>
</dbReference>
<accession>A0A3D8RJJ1</accession>
<dbReference type="PANTHER" id="PTHR43130">
    <property type="entry name" value="ARAC-FAMILY TRANSCRIPTIONAL REGULATOR"/>
    <property type="match status" value="1"/>
</dbReference>
<dbReference type="OrthoDB" id="543156at2759"/>
<organism evidence="2 3">
    <name type="scientific">Coleophoma crateriformis</name>
    <dbReference type="NCBI Taxonomy" id="565419"/>
    <lineage>
        <taxon>Eukaryota</taxon>
        <taxon>Fungi</taxon>
        <taxon>Dikarya</taxon>
        <taxon>Ascomycota</taxon>
        <taxon>Pezizomycotina</taxon>
        <taxon>Leotiomycetes</taxon>
        <taxon>Helotiales</taxon>
        <taxon>Dermateaceae</taxon>
        <taxon>Coleophoma</taxon>
    </lineage>
</organism>
<comment type="caution">
    <text evidence="2">The sequence shown here is derived from an EMBL/GenBank/DDBJ whole genome shotgun (WGS) entry which is preliminary data.</text>
</comment>
<reference evidence="2 3" key="1">
    <citation type="journal article" date="2018" name="IMA Fungus">
        <title>IMA Genome-F 9: Draft genome sequence of Annulohypoxylon stygium, Aspergillus mulundensis, Berkeleyomyces basicola (syn. Thielaviopsis basicola), Ceratocystis smalleyi, two Cercospora beticola strains, Coleophoma cylindrospora, Fusarium fracticaudum, Phialophora cf. hyalina, and Morchella septimelata.</title>
        <authorList>
            <person name="Wingfield B.D."/>
            <person name="Bills G.F."/>
            <person name="Dong Y."/>
            <person name="Huang W."/>
            <person name="Nel W.J."/>
            <person name="Swalarsk-Parry B.S."/>
            <person name="Vaghefi N."/>
            <person name="Wilken P.M."/>
            <person name="An Z."/>
            <person name="de Beer Z.W."/>
            <person name="De Vos L."/>
            <person name="Chen L."/>
            <person name="Duong T.A."/>
            <person name="Gao Y."/>
            <person name="Hammerbacher A."/>
            <person name="Kikkert J.R."/>
            <person name="Li Y."/>
            <person name="Li H."/>
            <person name="Li K."/>
            <person name="Li Q."/>
            <person name="Liu X."/>
            <person name="Ma X."/>
            <person name="Naidoo K."/>
            <person name="Pethybridge S.J."/>
            <person name="Sun J."/>
            <person name="Steenkamp E.T."/>
            <person name="van der Nest M.A."/>
            <person name="van Wyk S."/>
            <person name="Wingfield M.J."/>
            <person name="Xiong C."/>
            <person name="Yue Q."/>
            <person name="Zhang X."/>
        </authorList>
    </citation>
    <scope>NUCLEOTIDE SEQUENCE [LARGE SCALE GENOMIC DNA]</scope>
    <source>
        <strain evidence="2 3">BP5796</strain>
    </source>
</reference>
<sequence length="228" mass="24770">MASPQSPKYYKVAMLLFSGADILDFCGPAELLTHVSHSDDYTQPDQAFSISYIAGSEIVPAASQLRVVRDRSLEQARADLDAYDIFIIPGAMPDAIMSMINPPSPELAFIRDFIAQPRRLPGQQARIVFSVCTGALLLGAAGAFEGKTATTHHLCVDMLKQICGEHTEVLQRRYVDGGELKNGTRVLSAGGISSGLDATCYLIESLLGVEKMKQATNMAEYERRVVEA</sequence>
<dbReference type="SUPFAM" id="SSF52317">
    <property type="entry name" value="Class I glutamine amidotransferase-like"/>
    <property type="match status" value="1"/>
</dbReference>
<gene>
    <name evidence="2" type="ORF">BP5796_07568</name>
</gene>
<protein>
    <recommendedName>
        <fullName evidence="1">DJ-1/PfpI domain-containing protein</fullName>
    </recommendedName>
</protein>